<evidence type="ECO:0000313" key="1">
    <source>
        <dbReference type="EMBL" id="KAJ8640755.1"/>
    </source>
</evidence>
<gene>
    <name evidence="1" type="ORF">MRB53_017449</name>
</gene>
<reference evidence="1 2" key="1">
    <citation type="journal article" date="2022" name="Hortic Res">
        <title>A haplotype resolved chromosomal level avocado genome allows analysis of novel avocado genes.</title>
        <authorList>
            <person name="Nath O."/>
            <person name="Fletcher S.J."/>
            <person name="Hayward A."/>
            <person name="Shaw L.M."/>
            <person name="Masouleh A.K."/>
            <person name="Furtado A."/>
            <person name="Henry R.J."/>
            <person name="Mitter N."/>
        </authorList>
    </citation>
    <scope>NUCLEOTIDE SEQUENCE [LARGE SCALE GENOMIC DNA]</scope>
    <source>
        <strain evidence="2">cv. Hass</strain>
    </source>
</reference>
<keyword evidence="2" id="KW-1185">Reference proteome</keyword>
<accession>A0ACC2M560</accession>
<dbReference type="Proteomes" id="UP001234297">
    <property type="component" value="Chromosome 5"/>
</dbReference>
<organism evidence="1 2">
    <name type="scientific">Persea americana</name>
    <name type="common">Avocado</name>
    <dbReference type="NCBI Taxonomy" id="3435"/>
    <lineage>
        <taxon>Eukaryota</taxon>
        <taxon>Viridiplantae</taxon>
        <taxon>Streptophyta</taxon>
        <taxon>Embryophyta</taxon>
        <taxon>Tracheophyta</taxon>
        <taxon>Spermatophyta</taxon>
        <taxon>Magnoliopsida</taxon>
        <taxon>Magnoliidae</taxon>
        <taxon>Laurales</taxon>
        <taxon>Lauraceae</taxon>
        <taxon>Persea</taxon>
    </lineage>
</organism>
<comment type="caution">
    <text evidence="1">The sequence shown here is derived from an EMBL/GenBank/DDBJ whole genome shotgun (WGS) entry which is preliminary data.</text>
</comment>
<evidence type="ECO:0000313" key="2">
    <source>
        <dbReference type="Proteomes" id="UP001234297"/>
    </source>
</evidence>
<sequence>MLCGNLSQVDDGRPWSPRSSSRRRSRRKEKNPYANRGLDQFKMVLADLQARKEKIMAQVGASDPFLVWFAQSNLRDWEPIVIKLREPKQQKSDAIIGDNQPLQQSLVAVQKSPVGSSATKEVAPTHAAGVPDGRMKKRFSRGVKNNFTVMNMRRPSNYWPVVVILILLCLVMFGRSFAIMCTSICWYLVPTNRVGNVNLTRSMNKNYGRRLSEKNLVGDGRCLQSKMGHSKTFT</sequence>
<protein>
    <submittedName>
        <fullName evidence="1">Uncharacterized protein</fullName>
    </submittedName>
</protein>
<name>A0ACC2M560_PERAE</name>
<proteinExistence type="predicted"/>
<dbReference type="EMBL" id="CM056813">
    <property type="protein sequence ID" value="KAJ8640755.1"/>
    <property type="molecule type" value="Genomic_DNA"/>
</dbReference>